<reference evidence="1 2" key="1">
    <citation type="submission" date="2020-08" db="EMBL/GenBank/DDBJ databases">
        <title>Plant Genome Project.</title>
        <authorList>
            <person name="Zhang R.-G."/>
        </authorList>
    </citation>
    <scope>NUCLEOTIDE SEQUENCE [LARGE SCALE GENOMIC DNA]</scope>
    <source>
        <tissue evidence="1">Rhizome</tissue>
    </source>
</reference>
<proteinExistence type="predicted"/>
<dbReference type="PANTHER" id="PTHR12112">
    <property type="entry name" value="BNIP - RELATED"/>
    <property type="match status" value="1"/>
</dbReference>
<dbReference type="Proteomes" id="UP000734854">
    <property type="component" value="Unassembled WGS sequence"/>
</dbReference>
<evidence type="ECO:0000313" key="1">
    <source>
        <dbReference type="EMBL" id="KAG6518641.1"/>
    </source>
</evidence>
<gene>
    <name evidence="1" type="ORF">ZIOFF_022121</name>
</gene>
<accession>A0A8J5L918</accession>
<dbReference type="EMBL" id="JACMSC010000006">
    <property type="protein sequence ID" value="KAG6518641.1"/>
    <property type="molecule type" value="Genomic_DNA"/>
</dbReference>
<comment type="caution">
    <text evidence="1">The sequence shown here is derived from an EMBL/GenBank/DDBJ whole genome shotgun (WGS) entry which is preliminary data.</text>
</comment>
<dbReference type="Gene3D" id="3.90.1640.10">
    <property type="entry name" value="inorganic pyrophosphatase (n-terminal core)"/>
    <property type="match status" value="1"/>
</dbReference>
<sequence length="94" mass="10502">MNKQLSMLVIGQGVLKTKNEVGSLCTILTNNYCEETHDLFQNPKLKNLLLAGILLDTHNLNVTSSFVTRRDAEAILLLSVGSSPDYKYELFEQS</sequence>
<evidence type="ECO:0000313" key="2">
    <source>
        <dbReference type="Proteomes" id="UP000734854"/>
    </source>
</evidence>
<dbReference type="PANTHER" id="PTHR12112:SF39">
    <property type="entry name" value="EG:152A3.5 PROTEIN (FBGN0003116_PN PROTEIN)"/>
    <property type="match status" value="1"/>
</dbReference>
<dbReference type="AlphaFoldDB" id="A0A8J5L918"/>
<protein>
    <submittedName>
        <fullName evidence="1">Uncharacterized protein</fullName>
    </submittedName>
</protein>
<name>A0A8J5L918_ZINOF</name>
<dbReference type="SUPFAM" id="SSF64182">
    <property type="entry name" value="DHH phosphoesterases"/>
    <property type="match status" value="1"/>
</dbReference>
<keyword evidence="2" id="KW-1185">Reference proteome</keyword>
<organism evidence="1 2">
    <name type="scientific">Zingiber officinale</name>
    <name type="common">Ginger</name>
    <name type="synonym">Amomum zingiber</name>
    <dbReference type="NCBI Taxonomy" id="94328"/>
    <lineage>
        <taxon>Eukaryota</taxon>
        <taxon>Viridiplantae</taxon>
        <taxon>Streptophyta</taxon>
        <taxon>Embryophyta</taxon>
        <taxon>Tracheophyta</taxon>
        <taxon>Spermatophyta</taxon>
        <taxon>Magnoliopsida</taxon>
        <taxon>Liliopsida</taxon>
        <taxon>Zingiberales</taxon>
        <taxon>Zingiberaceae</taxon>
        <taxon>Zingiber</taxon>
    </lineage>
</organism>
<dbReference type="InterPro" id="IPR038763">
    <property type="entry name" value="DHH_sf"/>
</dbReference>
<dbReference type="GO" id="GO:0004309">
    <property type="term" value="F:exopolyphosphatase activity"/>
    <property type="evidence" value="ECO:0007669"/>
    <property type="project" value="TreeGrafter"/>
</dbReference>
<dbReference type="GO" id="GO:0005737">
    <property type="term" value="C:cytoplasm"/>
    <property type="evidence" value="ECO:0007669"/>
    <property type="project" value="TreeGrafter"/>
</dbReference>